<gene>
    <name evidence="6" type="ORF">TEK04_08325</name>
</gene>
<name>A0ABU8DUJ6_9ACTN</name>
<evidence type="ECO:0000256" key="2">
    <source>
        <dbReference type="ARBA" id="ARBA00023125"/>
    </source>
</evidence>
<dbReference type="PANTHER" id="PTHR30055:SF234">
    <property type="entry name" value="HTH-TYPE TRANSCRIPTIONAL REGULATOR BETI"/>
    <property type="match status" value="1"/>
</dbReference>
<dbReference type="SUPFAM" id="SSF46689">
    <property type="entry name" value="Homeodomain-like"/>
    <property type="match status" value="1"/>
</dbReference>
<evidence type="ECO:0000256" key="4">
    <source>
        <dbReference type="PROSITE-ProRule" id="PRU00335"/>
    </source>
</evidence>
<protein>
    <submittedName>
        <fullName evidence="6">Helix-turn-helix domain-containing protein</fullName>
    </submittedName>
</protein>
<evidence type="ECO:0000313" key="7">
    <source>
        <dbReference type="Proteomes" id="UP001361570"/>
    </source>
</evidence>
<accession>A0ABU8DUJ6</accession>
<dbReference type="EMBL" id="JBAPLU010000006">
    <property type="protein sequence ID" value="MEI4271727.1"/>
    <property type="molecule type" value="Genomic_DNA"/>
</dbReference>
<comment type="caution">
    <text evidence="6">The sequence shown here is derived from an EMBL/GenBank/DDBJ whole genome shotgun (WGS) entry which is preliminary data.</text>
</comment>
<dbReference type="InterPro" id="IPR009057">
    <property type="entry name" value="Homeodomain-like_sf"/>
</dbReference>
<keyword evidence="1" id="KW-0805">Transcription regulation</keyword>
<dbReference type="PROSITE" id="PS50977">
    <property type="entry name" value="HTH_TETR_2"/>
    <property type="match status" value="1"/>
</dbReference>
<dbReference type="Proteomes" id="UP001361570">
    <property type="component" value="Unassembled WGS sequence"/>
</dbReference>
<dbReference type="InterPro" id="IPR001647">
    <property type="entry name" value="HTH_TetR"/>
</dbReference>
<proteinExistence type="predicted"/>
<evidence type="ECO:0000313" key="6">
    <source>
        <dbReference type="EMBL" id="MEI4271727.1"/>
    </source>
</evidence>
<dbReference type="Pfam" id="PF00440">
    <property type="entry name" value="TetR_N"/>
    <property type="match status" value="1"/>
</dbReference>
<dbReference type="PANTHER" id="PTHR30055">
    <property type="entry name" value="HTH-TYPE TRANSCRIPTIONAL REGULATOR RUTR"/>
    <property type="match status" value="1"/>
</dbReference>
<sequence>MQTTRRDRKRERTRQLILTEARRLFLEQGFDRTTVLQVAEAADVAVQTVFNHAPSKEALFFLGRMPFLEAMTRPVVPTRDRTAAEALVAQLAEQTLGYLRSLADPDNLAMAAQVDSSPALAQYERTLLAHSEGDLAAVVEEQLPGTDARLAAALLVAITRTHAHVHRRRIVGGTPPAEALVRLEEDLPRHLAAVLEVAARPEPDLSDLPGPMRAVAEA</sequence>
<evidence type="ECO:0000256" key="1">
    <source>
        <dbReference type="ARBA" id="ARBA00023015"/>
    </source>
</evidence>
<keyword evidence="2 4" id="KW-0238">DNA-binding</keyword>
<dbReference type="RefSeq" id="WP_336403861.1">
    <property type="nucleotide sequence ID" value="NZ_JBAPLU010000006.1"/>
</dbReference>
<dbReference type="PRINTS" id="PR00455">
    <property type="entry name" value="HTHTETR"/>
</dbReference>
<evidence type="ECO:0000259" key="5">
    <source>
        <dbReference type="PROSITE" id="PS50977"/>
    </source>
</evidence>
<feature type="domain" description="HTH tetR-type" evidence="5">
    <location>
        <begin position="11"/>
        <end position="71"/>
    </location>
</feature>
<reference evidence="6 7" key="1">
    <citation type="submission" date="2024-03" db="EMBL/GenBank/DDBJ databases">
        <title>Draft genome sequence of Klenkia sp. LSe6-5.</title>
        <authorList>
            <person name="Duangmal K."/>
            <person name="Chantavorakit T."/>
        </authorList>
    </citation>
    <scope>NUCLEOTIDE SEQUENCE [LARGE SCALE GENOMIC DNA]</scope>
    <source>
        <strain evidence="6 7">LSe6-5</strain>
    </source>
</reference>
<evidence type="ECO:0000256" key="3">
    <source>
        <dbReference type="ARBA" id="ARBA00023163"/>
    </source>
</evidence>
<dbReference type="Gene3D" id="1.10.357.10">
    <property type="entry name" value="Tetracycline Repressor, domain 2"/>
    <property type="match status" value="1"/>
</dbReference>
<keyword evidence="7" id="KW-1185">Reference proteome</keyword>
<keyword evidence="3" id="KW-0804">Transcription</keyword>
<dbReference type="InterPro" id="IPR050109">
    <property type="entry name" value="HTH-type_TetR-like_transc_reg"/>
</dbReference>
<feature type="DNA-binding region" description="H-T-H motif" evidence="4">
    <location>
        <begin position="34"/>
        <end position="53"/>
    </location>
</feature>
<organism evidence="6 7">
    <name type="scientific">Klenkia sesuvii</name>
    <dbReference type="NCBI Taxonomy" id="3103137"/>
    <lineage>
        <taxon>Bacteria</taxon>
        <taxon>Bacillati</taxon>
        <taxon>Actinomycetota</taxon>
        <taxon>Actinomycetes</taxon>
        <taxon>Geodermatophilales</taxon>
        <taxon>Geodermatophilaceae</taxon>
        <taxon>Klenkia</taxon>
    </lineage>
</organism>